<organism evidence="2 3">
    <name type="scientific">Aspergillus luchuensis (strain CBS 106.47)</name>
    <dbReference type="NCBI Taxonomy" id="1137211"/>
    <lineage>
        <taxon>Eukaryota</taxon>
        <taxon>Fungi</taxon>
        <taxon>Dikarya</taxon>
        <taxon>Ascomycota</taxon>
        <taxon>Pezizomycotina</taxon>
        <taxon>Eurotiomycetes</taxon>
        <taxon>Eurotiomycetidae</taxon>
        <taxon>Eurotiales</taxon>
        <taxon>Aspergillaceae</taxon>
        <taxon>Aspergillus</taxon>
        <taxon>Aspergillus subgen. Circumdati</taxon>
    </lineage>
</organism>
<protein>
    <submittedName>
        <fullName evidence="2">Uncharacterized protein</fullName>
    </submittedName>
</protein>
<evidence type="ECO:0000256" key="1">
    <source>
        <dbReference type="SAM" id="MobiDB-lite"/>
    </source>
</evidence>
<sequence>MVHSNPTSPPYLLFRSTPTPSQQETGDGTTKAIKRALSDNDIQTIFFVNLITDHDDKAIVSNLNASRCYLTTEVEKEIYDKVQRNDLPSDTSLSAGFERGASRVEVLGDFLRKVSWLSIRCELPFQEKQLPSDKTYHQTKACLYQEIRKHLMASSLSHGIYTRLELVAKTIAERIVLSGDSSPQRKRFGVLVTSPGDRGPLSPRVLRYNQFEFDPAGLYLRSSLYVAQFVEDNFKGVRKGSTMDPRGFELVQGLTDQRSIDVYLPCPYVSNLWRACD</sequence>
<dbReference type="VEuPathDB" id="FungiDB:ASPFODRAFT_694689"/>
<gene>
    <name evidence="2" type="ORF">ASPFODRAFT_694689</name>
</gene>
<evidence type="ECO:0000313" key="2">
    <source>
        <dbReference type="EMBL" id="OJZ91525.1"/>
    </source>
</evidence>
<evidence type="ECO:0000313" key="3">
    <source>
        <dbReference type="Proteomes" id="UP000184063"/>
    </source>
</evidence>
<feature type="region of interest" description="Disordered" evidence="1">
    <location>
        <begin position="1"/>
        <end position="27"/>
    </location>
</feature>
<dbReference type="EMBL" id="KV878236">
    <property type="protein sequence ID" value="OJZ91525.1"/>
    <property type="molecule type" value="Genomic_DNA"/>
</dbReference>
<accession>A0A1M3TXQ4</accession>
<proteinExistence type="predicted"/>
<name>A0A1M3TXQ4_ASPLC</name>
<dbReference type="OrthoDB" id="4497702at2759"/>
<dbReference type="Proteomes" id="UP000184063">
    <property type="component" value="Unassembled WGS sequence"/>
</dbReference>
<feature type="compositionally biased region" description="Polar residues" evidence="1">
    <location>
        <begin position="16"/>
        <end position="27"/>
    </location>
</feature>
<dbReference type="AlphaFoldDB" id="A0A1M3TXQ4"/>
<reference evidence="3" key="1">
    <citation type="journal article" date="2017" name="Genome Biol.">
        <title>Comparative genomics reveals high biological diversity and specific adaptations in the industrially and medically important fungal genus Aspergillus.</title>
        <authorList>
            <person name="de Vries R.P."/>
            <person name="Riley R."/>
            <person name="Wiebenga A."/>
            <person name="Aguilar-Osorio G."/>
            <person name="Amillis S."/>
            <person name="Uchima C.A."/>
            <person name="Anderluh G."/>
            <person name="Asadollahi M."/>
            <person name="Askin M."/>
            <person name="Barry K."/>
            <person name="Battaglia E."/>
            <person name="Bayram O."/>
            <person name="Benocci T."/>
            <person name="Braus-Stromeyer S.A."/>
            <person name="Caldana C."/>
            <person name="Canovas D."/>
            <person name="Cerqueira G.C."/>
            <person name="Chen F."/>
            <person name="Chen W."/>
            <person name="Choi C."/>
            <person name="Clum A."/>
            <person name="Dos Santos R.A."/>
            <person name="Damasio A.R."/>
            <person name="Diallinas G."/>
            <person name="Emri T."/>
            <person name="Fekete E."/>
            <person name="Flipphi M."/>
            <person name="Freyberg S."/>
            <person name="Gallo A."/>
            <person name="Gournas C."/>
            <person name="Habgood R."/>
            <person name="Hainaut M."/>
            <person name="Harispe M.L."/>
            <person name="Henrissat B."/>
            <person name="Hilden K.S."/>
            <person name="Hope R."/>
            <person name="Hossain A."/>
            <person name="Karabika E."/>
            <person name="Karaffa L."/>
            <person name="Karanyi Z."/>
            <person name="Krasevec N."/>
            <person name="Kuo A."/>
            <person name="Kusch H."/>
            <person name="LaButti K."/>
            <person name="Lagendijk E.L."/>
            <person name="Lapidus A."/>
            <person name="Levasseur A."/>
            <person name="Lindquist E."/>
            <person name="Lipzen A."/>
            <person name="Logrieco A.F."/>
            <person name="MacCabe A."/>
            <person name="Maekelae M.R."/>
            <person name="Malavazi I."/>
            <person name="Melin P."/>
            <person name="Meyer V."/>
            <person name="Mielnichuk N."/>
            <person name="Miskei M."/>
            <person name="Molnar A.P."/>
            <person name="Mule G."/>
            <person name="Ngan C.Y."/>
            <person name="Orejas M."/>
            <person name="Orosz E."/>
            <person name="Ouedraogo J.P."/>
            <person name="Overkamp K.M."/>
            <person name="Park H.-S."/>
            <person name="Perrone G."/>
            <person name="Piumi F."/>
            <person name="Punt P.J."/>
            <person name="Ram A.F."/>
            <person name="Ramon A."/>
            <person name="Rauscher S."/>
            <person name="Record E."/>
            <person name="Riano-Pachon D.M."/>
            <person name="Robert V."/>
            <person name="Roehrig J."/>
            <person name="Ruller R."/>
            <person name="Salamov A."/>
            <person name="Salih N.S."/>
            <person name="Samson R.A."/>
            <person name="Sandor E."/>
            <person name="Sanguinetti M."/>
            <person name="Schuetze T."/>
            <person name="Sepcic K."/>
            <person name="Shelest E."/>
            <person name="Sherlock G."/>
            <person name="Sophianopoulou V."/>
            <person name="Squina F.M."/>
            <person name="Sun H."/>
            <person name="Susca A."/>
            <person name="Todd R.B."/>
            <person name="Tsang A."/>
            <person name="Unkles S.E."/>
            <person name="van de Wiele N."/>
            <person name="van Rossen-Uffink D."/>
            <person name="Oliveira J.V."/>
            <person name="Vesth T.C."/>
            <person name="Visser J."/>
            <person name="Yu J.-H."/>
            <person name="Zhou M."/>
            <person name="Andersen M.R."/>
            <person name="Archer D.B."/>
            <person name="Baker S.E."/>
            <person name="Benoit I."/>
            <person name="Brakhage A.A."/>
            <person name="Braus G.H."/>
            <person name="Fischer R."/>
            <person name="Frisvad J.C."/>
            <person name="Goldman G.H."/>
            <person name="Houbraken J."/>
            <person name="Oakley B."/>
            <person name="Pocsi I."/>
            <person name="Scazzocchio C."/>
            <person name="Seiboth B."/>
            <person name="vanKuyk P.A."/>
            <person name="Wortman J."/>
            <person name="Dyer P.S."/>
            <person name="Grigoriev I.V."/>
        </authorList>
    </citation>
    <scope>NUCLEOTIDE SEQUENCE [LARGE SCALE GENOMIC DNA]</scope>
    <source>
        <strain evidence="3">CBS 106.47</strain>
    </source>
</reference>